<protein>
    <submittedName>
        <fullName evidence="1">Uncharacterized protein</fullName>
    </submittedName>
</protein>
<dbReference type="AlphaFoldDB" id="A0A430BTE1"/>
<evidence type="ECO:0000313" key="2">
    <source>
        <dbReference type="Proteomes" id="UP000287746"/>
    </source>
</evidence>
<comment type="caution">
    <text evidence="1">The sequence shown here is derived from an EMBL/GenBank/DDBJ whole genome shotgun (WGS) entry which is preliminary data.</text>
</comment>
<dbReference type="EMBL" id="QQYZ01000046">
    <property type="protein sequence ID" value="RSY76283.1"/>
    <property type="molecule type" value="Genomic_DNA"/>
</dbReference>
<accession>A0A430BTE1</accession>
<reference evidence="1 2" key="1">
    <citation type="submission" date="2018-07" db="EMBL/GenBank/DDBJ databases">
        <title>Genomic and Epidemiologic Investigation of an Indolent Hospital Outbreak.</title>
        <authorList>
            <person name="Johnson R.C."/>
            <person name="Deming C."/>
            <person name="Conlan S."/>
            <person name="Zellmer C.J."/>
            <person name="Michelin A.V."/>
            <person name="Lee-Lin S."/>
            <person name="Thomas P.J."/>
            <person name="Park M."/>
            <person name="Weingarten R.A."/>
            <person name="Less J."/>
            <person name="Dekker J.P."/>
            <person name="Frank K.M."/>
            <person name="Musser K.A."/>
            <person name="Mcquiston J.R."/>
            <person name="Henderson D.K."/>
            <person name="Lau A.F."/>
            <person name="Palmore T.N."/>
            <person name="Segre J.A."/>
        </authorList>
    </citation>
    <scope>NUCLEOTIDE SEQUENCE [LARGE SCALE GENOMIC DNA]</scope>
    <source>
        <strain evidence="1 2">SK-CDC1_0717</strain>
    </source>
</reference>
<name>A0A430BTE1_9SPHN</name>
<proteinExistence type="predicted"/>
<dbReference type="Pfam" id="PF19613">
    <property type="entry name" value="DUF6118"/>
    <property type="match status" value="1"/>
</dbReference>
<gene>
    <name evidence="1" type="ORF">DAH66_22130</name>
</gene>
<dbReference type="Proteomes" id="UP000287746">
    <property type="component" value="Unassembled WGS sequence"/>
</dbReference>
<sequence>MVTFAILPGAVARSLPVRWAVLERIAARMLGTDMWRAGQGMMAKADPDRWNQIVDREQAKAPFGK</sequence>
<evidence type="ECO:0000313" key="1">
    <source>
        <dbReference type="EMBL" id="RSY76283.1"/>
    </source>
</evidence>
<dbReference type="InterPro" id="IPR046121">
    <property type="entry name" value="DUF6118"/>
</dbReference>
<organism evidence="1 2">
    <name type="scientific">Sphingomonas koreensis</name>
    <dbReference type="NCBI Taxonomy" id="93064"/>
    <lineage>
        <taxon>Bacteria</taxon>
        <taxon>Pseudomonadati</taxon>
        <taxon>Pseudomonadota</taxon>
        <taxon>Alphaproteobacteria</taxon>
        <taxon>Sphingomonadales</taxon>
        <taxon>Sphingomonadaceae</taxon>
        <taxon>Sphingomonas</taxon>
    </lineage>
</organism>